<reference evidence="7" key="1">
    <citation type="submission" date="2023-01" db="EMBL/GenBank/DDBJ databases">
        <title>Draft genome sequence of Nocardiopsis sp. LSu2-4 isolated from halophytes.</title>
        <authorList>
            <person name="Duangmal K."/>
            <person name="Chantavorakit T."/>
        </authorList>
    </citation>
    <scope>NUCLEOTIDE SEQUENCE</scope>
    <source>
        <strain evidence="7">LSu2-4</strain>
    </source>
</reference>
<evidence type="ECO:0000256" key="2">
    <source>
        <dbReference type="ARBA" id="ARBA00012224"/>
    </source>
</evidence>
<keyword evidence="8" id="KW-1185">Reference proteome</keyword>
<name>A0ABT4TGX7_9ACTN</name>
<sequence length="393" mass="41699">MGLVEGFDALTVGELRARGTLKWSKYGEDVLGAFVAEMDFGTAEPVLQALREAVEGAAFGYPPPGASAELAEACRGWQEKAYGWSVPAERIHTVPDVLRAFEIATTHFSRPGSPVILPTPCYMPFLTVPGRLGRDILQVPMVQGEQGWSLDPDALAGAFQSGGDLLVLCNPHNPLGRVFTPHELAAVAEVVDRYGGRVFADEVHAPLTYPGHGHVPYASIGPTAAGHSVTATSASKAWNIPGLKCAQLIITNDADAEVVEGMEPFTLNGAGVLGMAANTAAYRHGAPWLAEVLEYLDGNRRALGDLLAEHLPEAGYRPPEGTYLAWIDLRGAVPRDDPAGRIRERGGVAVVDGAACGEAGRGWVRLNFATPRPVLERLVLGISRSARGGTFTP</sequence>
<keyword evidence="4" id="KW-0456">Lyase</keyword>
<keyword evidence="3" id="KW-0663">Pyridoxal phosphate</keyword>
<dbReference type="Gene3D" id="3.90.1150.10">
    <property type="entry name" value="Aspartate Aminotransferase, domain 1"/>
    <property type="match status" value="1"/>
</dbReference>
<evidence type="ECO:0000313" key="8">
    <source>
        <dbReference type="Proteomes" id="UP001165685"/>
    </source>
</evidence>
<evidence type="ECO:0000313" key="7">
    <source>
        <dbReference type="EMBL" id="MDA2803965.1"/>
    </source>
</evidence>
<dbReference type="Pfam" id="PF00155">
    <property type="entry name" value="Aminotran_1_2"/>
    <property type="match status" value="1"/>
</dbReference>
<keyword evidence="7" id="KW-0808">Transferase</keyword>
<dbReference type="GO" id="GO:0008483">
    <property type="term" value="F:transaminase activity"/>
    <property type="evidence" value="ECO:0007669"/>
    <property type="project" value="UniProtKB-KW"/>
</dbReference>
<evidence type="ECO:0000256" key="1">
    <source>
        <dbReference type="ARBA" id="ARBA00001933"/>
    </source>
</evidence>
<dbReference type="RefSeq" id="WP_270676453.1">
    <property type="nucleotide sequence ID" value="NZ_JAQFWP010000007.1"/>
</dbReference>
<dbReference type="InterPro" id="IPR004839">
    <property type="entry name" value="Aminotransferase_I/II_large"/>
</dbReference>
<comment type="caution">
    <text evidence="7">The sequence shown here is derived from an EMBL/GenBank/DDBJ whole genome shotgun (WGS) entry which is preliminary data.</text>
</comment>
<comment type="cofactor">
    <cofactor evidence="1">
        <name>pyridoxal 5'-phosphate</name>
        <dbReference type="ChEBI" id="CHEBI:597326"/>
    </cofactor>
</comment>
<organism evidence="7 8">
    <name type="scientific">Nocardiopsis suaedae</name>
    <dbReference type="NCBI Taxonomy" id="3018444"/>
    <lineage>
        <taxon>Bacteria</taxon>
        <taxon>Bacillati</taxon>
        <taxon>Actinomycetota</taxon>
        <taxon>Actinomycetes</taxon>
        <taxon>Streptosporangiales</taxon>
        <taxon>Nocardiopsidaceae</taxon>
        <taxon>Nocardiopsis</taxon>
    </lineage>
</organism>
<dbReference type="InterPro" id="IPR015421">
    <property type="entry name" value="PyrdxlP-dep_Trfase_major"/>
</dbReference>
<dbReference type="PANTHER" id="PTHR43525:SF2">
    <property type="entry name" value="CYSTATHIONINE BETA-LYASE-RELATED"/>
    <property type="match status" value="1"/>
</dbReference>
<proteinExistence type="inferred from homology"/>
<dbReference type="EMBL" id="JAQFWP010000007">
    <property type="protein sequence ID" value="MDA2803965.1"/>
    <property type="molecule type" value="Genomic_DNA"/>
</dbReference>
<accession>A0ABT4TGX7</accession>
<dbReference type="Gene3D" id="3.40.640.10">
    <property type="entry name" value="Type I PLP-dependent aspartate aminotransferase-like (Major domain)"/>
    <property type="match status" value="1"/>
</dbReference>
<dbReference type="SUPFAM" id="SSF53383">
    <property type="entry name" value="PLP-dependent transferases"/>
    <property type="match status" value="1"/>
</dbReference>
<dbReference type="CDD" id="cd00609">
    <property type="entry name" value="AAT_like"/>
    <property type="match status" value="1"/>
</dbReference>
<gene>
    <name evidence="7" type="ORF">O4U47_05535</name>
</gene>
<dbReference type="InterPro" id="IPR015422">
    <property type="entry name" value="PyrdxlP-dep_Trfase_small"/>
</dbReference>
<dbReference type="InterPro" id="IPR051798">
    <property type="entry name" value="Class-II_PLP-Dep_Aminotrans"/>
</dbReference>
<dbReference type="InterPro" id="IPR015424">
    <property type="entry name" value="PyrdxlP-dep_Trfase"/>
</dbReference>
<keyword evidence="7" id="KW-0032">Aminotransferase</keyword>
<dbReference type="EC" id="4.4.1.13" evidence="2"/>
<evidence type="ECO:0000256" key="3">
    <source>
        <dbReference type="ARBA" id="ARBA00022898"/>
    </source>
</evidence>
<evidence type="ECO:0000256" key="4">
    <source>
        <dbReference type="ARBA" id="ARBA00023239"/>
    </source>
</evidence>
<comment type="similarity">
    <text evidence="5">Belongs to the class-II pyridoxal-phosphate-dependent aminotransferase family. MalY/PatB cystathionine beta-lyase subfamily.</text>
</comment>
<evidence type="ECO:0000259" key="6">
    <source>
        <dbReference type="Pfam" id="PF00155"/>
    </source>
</evidence>
<dbReference type="Proteomes" id="UP001165685">
    <property type="component" value="Unassembled WGS sequence"/>
</dbReference>
<dbReference type="PANTHER" id="PTHR43525">
    <property type="entry name" value="PROTEIN MALY"/>
    <property type="match status" value="1"/>
</dbReference>
<feature type="domain" description="Aminotransferase class I/classII large" evidence="6">
    <location>
        <begin position="37"/>
        <end position="379"/>
    </location>
</feature>
<evidence type="ECO:0000256" key="5">
    <source>
        <dbReference type="ARBA" id="ARBA00037974"/>
    </source>
</evidence>
<protein>
    <recommendedName>
        <fullName evidence="2">cysteine-S-conjugate beta-lyase</fullName>
        <ecNumber evidence="2">4.4.1.13</ecNumber>
    </recommendedName>
</protein>